<proteinExistence type="predicted"/>
<gene>
    <name evidence="1" type="ORF">ELS82_06370</name>
</gene>
<organism evidence="1 2">
    <name type="scientific">Vibrio ouci</name>
    <dbReference type="NCBI Taxonomy" id="2499078"/>
    <lineage>
        <taxon>Bacteria</taxon>
        <taxon>Pseudomonadati</taxon>
        <taxon>Pseudomonadota</taxon>
        <taxon>Gammaproteobacteria</taxon>
        <taxon>Vibrionales</taxon>
        <taxon>Vibrionaceae</taxon>
        <taxon>Vibrio</taxon>
    </lineage>
</organism>
<dbReference type="AlphaFoldDB" id="A0A4Y8WJS7"/>
<reference evidence="1 2" key="1">
    <citation type="submission" date="2019-01" db="EMBL/GenBank/DDBJ databases">
        <title>Vibrio BEI176 sp. nov, a marine bacterium isolated from China: eastern marignal seas.</title>
        <authorList>
            <person name="Li B."/>
        </authorList>
    </citation>
    <scope>NUCLEOTIDE SEQUENCE [LARGE SCALE GENOMIC DNA]</scope>
    <source>
        <strain evidence="1 2">BEI176</strain>
    </source>
</reference>
<name>A0A4Y8WJS7_9VIBR</name>
<keyword evidence="2" id="KW-1185">Reference proteome</keyword>
<dbReference type="OrthoDB" id="5906376at2"/>
<dbReference type="EMBL" id="SATR01000006">
    <property type="protein sequence ID" value="TFH92531.1"/>
    <property type="molecule type" value="Genomic_DNA"/>
</dbReference>
<protein>
    <submittedName>
        <fullName evidence="1">Flavodoxin</fullName>
    </submittedName>
</protein>
<dbReference type="Proteomes" id="UP000297753">
    <property type="component" value="Unassembled WGS sequence"/>
</dbReference>
<dbReference type="RefSeq" id="WP_134834732.1">
    <property type="nucleotide sequence ID" value="NZ_SATR01000006.1"/>
</dbReference>
<evidence type="ECO:0000313" key="1">
    <source>
        <dbReference type="EMBL" id="TFH92531.1"/>
    </source>
</evidence>
<accession>A0A4Y8WJS7</accession>
<evidence type="ECO:0000313" key="2">
    <source>
        <dbReference type="Proteomes" id="UP000297753"/>
    </source>
</evidence>
<comment type="caution">
    <text evidence="1">The sequence shown here is derived from an EMBL/GenBank/DDBJ whole genome shotgun (WGS) entry which is preliminary data.</text>
</comment>
<sequence length="167" mass="18866">MTTLIPQIARVKNSWLYQQVDVQFPTKESLKGLELYKQAVSTREYEVLAELPAAETSFNSDDIFLVDFHRLTVMFALIQSSQWQNEFEREMIVEFLTQIIYSEPCSLYLGFQSGEPVAAAIVTQTEQSILISDIVVKSDEPSAHFVSALLGKLSDQIAADIELIVEK</sequence>